<dbReference type="RefSeq" id="WP_281899074.1">
    <property type="nucleotide sequence ID" value="NZ_BSDI01000023.1"/>
</dbReference>
<dbReference type="SMART" id="SM00220">
    <property type="entry name" value="S_TKc"/>
    <property type="match status" value="1"/>
</dbReference>
<dbReference type="CDD" id="cd14014">
    <property type="entry name" value="STKc_PknB_like"/>
    <property type="match status" value="1"/>
</dbReference>
<evidence type="ECO:0000256" key="2">
    <source>
        <dbReference type="ARBA" id="ARBA00022527"/>
    </source>
</evidence>
<evidence type="ECO:0000256" key="5">
    <source>
        <dbReference type="ARBA" id="ARBA00022777"/>
    </source>
</evidence>
<evidence type="ECO:0000256" key="7">
    <source>
        <dbReference type="SAM" id="MobiDB-lite"/>
    </source>
</evidence>
<keyword evidence="2" id="KW-0723">Serine/threonine-protein kinase</keyword>
<dbReference type="InterPro" id="IPR008271">
    <property type="entry name" value="Ser/Thr_kinase_AS"/>
</dbReference>
<evidence type="ECO:0000313" key="9">
    <source>
        <dbReference type="EMBL" id="GLH99429.1"/>
    </source>
</evidence>
<dbReference type="InterPro" id="IPR011009">
    <property type="entry name" value="Kinase-like_dom_sf"/>
</dbReference>
<dbReference type="Pfam" id="PF00069">
    <property type="entry name" value="Pkinase"/>
    <property type="match status" value="1"/>
</dbReference>
<accession>A0ABQ5QYC7</accession>
<keyword evidence="10" id="KW-1185">Reference proteome</keyword>
<dbReference type="Proteomes" id="UP001144280">
    <property type="component" value="Unassembled WGS sequence"/>
</dbReference>
<keyword evidence="5" id="KW-0418">Kinase</keyword>
<feature type="region of interest" description="Disordered" evidence="7">
    <location>
        <begin position="304"/>
        <end position="326"/>
    </location>
</feature>
<evidence type="ECO:0000256" key="1">
    <source>
        <dbReference type="ARBA" id="ARBA00012513"/>
    </source>
</evidence>
<evidence type="ECO:0000256" key="6">
    <source>
        <dbReference type="ARBA" id="ARBA00022840"/>
    </source>
</evidence>
<name>A0ABQ5QYC7_9ACTN</name>
<keyword evidence="4" id="KW-0547">Nucleotide-binding</keyword>
<dbReference type="SUPFAM" id="SSF56112">
    <property type="entry name" value="Protein kinase-like (PK-like)"/>
    <property type="match status" value="1"/>
</dbReference>
<feature type="region of interest" description="Disordered" evidence="7">
    <location>
        <begin position="354"/>
        <end position="434"/>
    </location>
</feature>
<dbReference type="InterPro" id="IPR000719">
    <property type="entry name" value="Prot_kinase_dom"/>
</dbReference>
<keyword evidence="3" id="KW-0808">Transferase</keyword>
<dbReference type="EMBL" id="BSDI01000023">
    <property type="protein sequence ID" value="GLH99429.1"/>
    <property type="molecule type" value="Genomic_DNA"/>
</dbReference>
<dbReference type="EC" id="2.7.11.1" evidence="1"/>
<keyword evidence="6" id="KW-0067">ATP-binding</keyword>
<dbReference type="Gene3D" id="3.30.200.20">
    <property type="entry name" value="Phosphorylase Kinase, domain 1"/>
    <property type="match status" value="1"/>
</dbReference>
<evidence type="ECO:0000256" key="3">
    <source>
        <dbReference type="ARBA" id="ARBA00022679"/>
    </source>
</evidence>
<gene>
    <name evidence="9" type="ORF">Pa4123_47050</name>
</gene>
<feature type="compositionally biased region" description="Low complexity" evidence="7">
    <location>
        <begin position="390"/>
        <end position="434"/>
    </location>
</feature>
<dbReference type="PROSITE" id="PS00108">
    <property type="entry name" value="PROTEIN_KINASE_ST"/>
    <property type="match status" value="1"/>
</dbReference>
<dbReference type="PANTHER" id="PTHR43289:SF6">
    <property type="entry name" value="SERINE_THREONINE-PROTEIN KINASE NEKL-3"/>
    <property type="match status" value="1"/>
</dbReference>
<proteinExistence type="predicted"/>
<comment type="caution">
    <text evidence="9">The sequence shown here is derived from an EMBL/GenBank/DDBJ whole genome shotgun (WGS) entry which is preliminary data.</text>
</comment>
<dbReference type="Gene3D" id="1.10.510.10">
    <property type="entry name" value="Transferase(Phosphotransferase) domain 1"/>
    <property type="match status" value="1"/>
</dbReference>
<reference evidence="9" key="1">
    <citation type="submission" date="2022-12" db="EMBL/GenBank/DDBJ databases">
        <title>New Phytohabitans aurantiacus sp. RD004123 nov., an actinomycete isolated from soil.</title>
        <authorList>
            <person name="Triningsih D.W."/>
            <person name="Harunari E."/>
            <person name="Igarashi Y."/>
        </authorList>
    </citation>
    <scope>NUCLEOTIDE SEQUENCE</scope>
    <source>
        <strain evidence="9">RD004123</strain>
    </source>
</reference>
<evidence type="ECO:0000259" key="8">
    <source>
        <dbReference type="PROSITE" id="PS50011"/>
    </source>
</evidence>
<evidence type="ECO:0000256" key="4">
    <source>
        <dbReference type="ARBA" id="ARBA00022741"/>
    </source>
</evidence>
<organism evidence="9 10">
    <name type="scientific">Phytohabitans aurantiacus</name>
    <dbReference type="NCBI Taxonomy" id="3016789"/>
    <lineage>
        <taxon>Bacteria</taxon>
        <taxon>Bacillati</taxon>
        <taxon>Actinomycetota</taxon>
        <taxon>Actinomycetes</taxon>
        <taxon>Micromonosporales</taxon>
        <taxon>Micromonosporaceae</taxon>
    </lineage>
</organism>
<evidence type="ECO:0000313" key="10">
    <source>
        <dbReference type="Proteomes" id="UP001144280"/>
    </source>
</evidence>
<sequence length="537" mass="55031">MLSPGVVLSSRYQLDERIATGGMGDVWRGTDVLLRRTVAVKVLLPALVFDSEFITRFRAEARLVAGLRHAGIVQVHDYAEQAVVGDSRLDYLVMEYVEGTSLSAWIKAVGRLSVAETTSVVAQAAEALQVAHAAGIVHRDVKPSNLLVRPDGTVVLVDFGVARSADLTGVTRPNVILGSAQYMSPEQASGQFVSPATDIYALGVVAYYCLAGRPPFTGDNPLQIVLQRVQGEVPALPADVPPAISAVVNRALATDPGDRYPSAAAFAEAIRAAQDATAVVSVPPPASTGEPATAALAPAPVDPFAHLRAGPAGEQPTEVRPGAGGNRRRTLTLAGVAGAAVLALIAVLGATAFSSDSGTPEASGPSPVETSASSAGGGVAERVGPATDGPPQQSRPSPSRTTPAPAEPSASPERSSSPTPKPSPTGGSTTNPYTPAEVCGGGYTVIDSAALGRFGKVYLLYNAGNGNNCVVTLKTTAVGTKSAVSAYLQAKDKSRVTDKGSFEFYAGPVRVKAPGVCIAWGGSAGGITYNSPYEHCN</sequence>
<dbReference type="PROSITE" id="PS50011">
    <property type="entry name" value="PROTEIN_KINASE_DOM"/>
    <property type="match status" value="1"/>
</dbReference>
<dbReference type="PANTHER" id="PTHR43289">
    <property type="entry name" value="MITOGEN-ACTIVATED PROTEIN KINASE KINASE KINASE 20-RELATED"/>
    <property type="match status" value="1"/>
</dbReference>
<feature type="domain" description="Protein kinase" evidence="8">
    <location>
        <begin position="12"/>
        <end position="271"/>
    </location>
</feature>
<protein>
    <recommendedName>
        <fullName evidence="1">non-specific serine/threonine protein kinase</fullName>
        <ecNumber evidence="1">2.7.11.1</ecNumber>
    </recommendedName>
</protein>